<protein>
    <recommendedName>
        <fullName evidence="3">DUF2442 domain-containing protein</fullName>
    </recommendedName>
</protein>
<organism evidence="1 2">
    <name type="scientific">Geopseudomonas sagittaria</name>
    <dbReference type="NCBI Taxonomy" id="1135990"/>
    <lineage>
        <taxon>Bacteria</taxon>
        <taxon>Pseudomonadati</taxon>
        <taxon>Pseudomonadota</taxon>
        <taxon>Gammaproteobacteria</taxon>
        <taxon>Pseudomonadales</taxon>
        <taxon>Pseudomonadaceae</taxon>
        <taxon>Geopseudomonas</taxon>
    </lineage>
</organism>
<sequence length="161" mass="17894">MTSKVRIHSVKPVAGKHALQVEFSNGKCYTVRLAEHIRSFPVLKPLEDLELFRQARVGEWGFDVTWGDDLELAATTLHRLALEQAGEVMPTQAFKQWLTANKLSLSTAAIELGFSRRTITAYSSGTALIPKHVALACKGWEYEHQLMAAKAEGKKARRASC</sequence>
<dbReference type="OrthoDB" id="6935755at2"/>
<reference evidence="2" key="1">
    <citation type="submission" date="2016-10" db="EMBL/GenBank/DDBJ databases">
        <authorList>
            <person name="Varghese N."/>
            <person name="Submissions S."/>
        </authorList>
    </citation>
    <scope>NUCLEOTIDE SEQUENCE [LARGE SCALE GENOMIC DNA]</scope>
    <source>
        <strain evidence="2">JCM 18195</strain>
    </source>
</reference>
<dbReference type="AlphaFoldDB" id="A0A1I5TCM1"/>
<accession>A0A1I5TCM1</accession>
<dbReference type="Gene3D" id="1.10.260.40">
    <property type="entry name" value="lambda repressor-like DNA-binding domains"/>
    <property type="match status" value="1"/>
</dbReference>
<dbReference type="InterPro" id="IPR018841">
    <property type="entry name" value="DUF2442"/>
</dbReference>
<dbReference type="EMBL" id="FOXM01000006">
    <property type="protein sequence ID" value="SFP80785.1"/>
    <property type="molecule type" value="Genomic_DNA"/>
</dbReference>
<dbReference type="SUPFAM" id="SSF143880">
    <property type="entry name" value="NE0471 N-terminal domain-like"/>
    <property type="match status" value="1"/>
</dbReference>
<dbReference type="InterPro" id="IPR036782">
    <property type="entry name" value="NE0471-like_N"/>
</dbReference>
<name>A0A1I5TCM1_9GAMM</name>
<dbReference type="Gene3D" id="3.30.2020.10">
    <property type="entry name" value="NE0471-like N-terminal domain"/>
    <property type="match status" value="1"/>
</dbReference>
<evidence type="ECO:0000313" key="2">
    <source>
        <dbReference type="Proteomes" id="UP000243084"/>
    </source>
</evidence>
<dbReference type="GO" id="GO:0003677">
    <property type="term" value="F:DNA binding"/>
    <property type="evidence" value="ECO:0007669"/>
    <property type="project" value="InterPro"/>
</dbReference>
<dbReference type="RefSeq" id="WP_092430447.1">
    <property type="nucleotide sequence ID" value="NZ_FOXM01000006.1"/>
</dbReference>
<dbReference type="Pfam" id="PF10387">
    <property type="entry name" value="DUF2442"/>
    <property type="match status" value="1"/>
</dbReference>
<proteinExistence type="predicted"/>
<evidence type="ECO:0000313" key="1">
    <source>
        <dbReference type="EMBL" id="SFP80785.1"/>
    </source>
</evidence>
<dbReference type="InterPro" id="IPR010982">
    <property type="entry name" value="Lambda_DNA-bd_dom_sf"/>
</dbReference>
<dbReference type="Proteomes" id="UP000243084">
    <property type="component" value="Unassembled WGS sequence"/>
</dbReference>
<gene>
    <name evidence="1" type="ORF">SAMN05216229_10634</name>
</gene>
<keyword evidence="2" id="KW-1185">Reference proteome</keyword>
<dbReference type="SUPFAM" id="SSF47413">
    <property type="entry name" value="lambda repressor-like DNA-binding domains"/>
    <property type="match status" value="1"/>
</dbReference>
<evidence type="ECO:0008006" key="3">
    <source>
        <dbReference type="Google" id="ProtNLM"/>
    </source>
</evidence>